<organism evidence="6 7">
    <name type="scientific">Bondarzewia mesenterica</name>
    <dbReference type="NCBI Taxonomy" id="1095465"/>
    <lineage>
        <taxon>Eukaryota</taxon>
        <taxon>Fungi</taxon>
        <taxon>Dikarya</taxon>
        <taxon>Basidiomycota</taxon>
        <taxon>Agaricomycotina</taxon>
        <taxon>Agaricomycetes</taxon>
        <taxon>Russulales</taxon>
        <taxon>Bondarzewiaceae</taxon>
        <taxon>Bondarzewia</taxon>
    </lineage>
</organism>
<dbReference type="InterPro" id="IPR050475">
    <property type="entry name" value="Prenyltransferase_related"/>
</dbReference>
<dbReference type="EMBL" id="SGPL01000130">
    <property type="protein sequence ID" value="THH17016.1"/>
    <property type="molecule type" value="Genomic_DNA"/>
</dbReference>
<keyword evidence="4 5" id="KW-0472">Membrane</keyword>
<reference evidence="6 7" key="1">
    <citation type="submission" date="2019-02" db="EMBL/GenBank/DDBJ databases">
        <title>Genome sequencing of the rare red list fungi Bondarzewia mesenterica.</title>
        <authorList>
            <person name="Buettner E."/>
            <person name="Kellner H."/>
        </authorList>
    </citation>
    <scope>NUCLEOTIDE SEQUENCE [LARGE SCALE GENOMIC DNA]</scope>
    <source>
        <strain evidence="6 7">DSM 108281</strain>
    </source>
</reference>
<protein>
    <submittedName>
        <fullName evidence="6">Uncharacterized protein</fullName>
    </submittedName>
</protein>
<name>A0A4S4LWQ0_9AGAM</name>
<sequence length="293" mass="32799">MPTIAQELIRQVAHAAYTAFLFTKSDIKTTVVPVTFFAIAAAPISAAERLPHTVLWIWLHLLQFDVSNQTLRPEEDVINKADRPLPRNRISLQSAIRLRWILIPTCWALSAFYSAETVYASIALVACTIVYDELSFHSGHWMIRNLVNAAGFASFEAGATLVAGSDYHRLDRVAVLSVCISAGIFATTIHSQDFKDEHGDRAVGRQTIPIIFPSVARYTVVVPLLLWSIGLSAIWKLDAFTSVAFMSLAAFVGLRFLTLRTVASDQISFYWYNVWLSIAHALPGYYRLYSRDE</sequence>
<dbReference type="Pfam" id="PF01040">
    <property type="entry name" value="UbiA"/>
    <property type="match status" value="1"/>
</dbReference>
<dbReference type="InterPro" id="IPR044878">
    <property type="entry name" value="UbiA_sf"/>
</dbReference>
<comment type="caution">
    <text evidence="6">The sequence shown here is derived from an EMBL/GenBank/DDBJ whole genome shotgun (WGS) entry which is preliminary data.</text>
</comment>
<evidence type="ECO:0000313" key="7">
    <source>
        <dbReference type="Proteomes" id="UP000310158"/>
    </source>
</evidence>
<dbReference type="GO" id="GO:0016020">
    <property type="term" value="C:membrane"/>
    <property type="evidence" value="ECO:0007669"/>
    <property type="project" value="UniProtKB-SubCell"/>
</dbReference>
<feature type="transmembrane region" description="Helical" evidence="5">
    <location>
        <begin position="239"/>
        <end position="257"/>
    </location>
</feature>
<evidence type="ECO:0000256" key="4">
    <source>
        <dbReference type="ARBA" id="ARBA00023136"/>
    </source>
</evidence>
<evidence type="ECO:0000256" key="5">
    <source>
        <dbReference type="SAM" id="Phobius"/>
    </source>
</evidence>
<dbReference type="InterPro" id="IPR000537">
    <property type="entry name" value="UbiA_prenyltransferase"/>
</dbReference>
<evidence type="ECO:0000313" key="6">
    <source>
        <dbReference type="EMBL" id="THH17016.1"/>
    </source>
</evidence>
<keyword evidence="3 5" id="KW-1133">Transmembrane helix</keyword>
<dbReference type="PANTHER" id="PTHR42723:SF1">
    <property type="entry name" value="CHLOROPHYLL SYNTHASE, CHLOROPLASTIC"/>
    <property type="match status" value="1"/>
</dbReference>
<keyword evidence="2 5" id="KW-0812">Transmembrane</keyword>
<evidence type="ECO:0000256" key="2">
    <source>
        <dbReference type="ARBA" id="ARBA00022692"/>
    </source>
</evidence>
<accession>A0A4S4LWQ0</accession>
<comment type="subcellular location">
    <subcellularLocation>
        <location evidence="1">Membrane</location>
        <topology evidence="1">Multi-pass membrane protein</topology>
    </subcellularLocation>
</comment>
<feature type="transmembrane region" description="Helical" evidence="5">
    <location>
        <begin position="170"/>
        <end position="189"/>
    </location>
</feature>
<dbReference type="Proteomes" id="UP000310158">
    <property type="component" value="Unassembled WGS sequence"/>
</dbReference>
<proteinExistence type="predicted"/>
<evidence type="ECO:0000256" key="3">
    <source>
        <dbReference type="ARBA" id="ARBA00022989"/>
    </source>
</evidence>
<dbReference type="AlphaFoldDB" id="A0A4S4LWQ0"/>
<dbReference type="OrthoDB" id="434972at2759"/>
<evidence type="ECO:0000256" key="1">
    <source>
        <dbReference type="ARBA" id="ARBA00004141"/>
    </source>
</evidence>
<dbReference type="PANTHER" id="PTHR42723">
    <property type="entry name" value="CHLOROPHYLL SYNTHASE"/>
    <property type="match status" value="1"/>
</dbReference>
<gene>
    <name evidence="6" type="ORF">EW146_g3716</name>
</gene>
<dbReference type="CDD" id="cd13965">
    <property type="entry name" value="PT_UbiA_3"/>
    <property type="match status" value="1"/>
</dbReference>
<feature type="transmembrane region" description="Helical" evidence="5">
    <location>
        <begin position="269"/>
        <end position="286"/>
    </location>
</feature>
<keyword evidence="7" id="KW-1185">Reference proteome</keyword>
<dbReference type="GO" id="GO:0016765">
    <property type="term" value="F:transferase activity, transferring alkyl or aryl (other than methyl) groups"/>
    <property type="evidence" value="ECO:0007669"/>
    <property type="project" value="InterPro"/>
</dbReference>
<feature type="transmembrane region" description="Helical" evidence="5">
    <location>
        <begin position="210"/>
        <end position="233"/>
    </location>
</feature>
<dbReference type="Gene3D" id="1.10.357.140">
    <property type="entry name" value="UbiA prenyltransferase"/>
    <property type="match status" value="1"/>
</dbReference>